<dbReference type="AlphaFoldDB" id="A0A9Q8SCH5"/>
<reference evidence="2" key="1">
    <citation type="journal article" date="2021" name="Mol. Plant Microbe Interact.">
        <title>Complete Genome Sequence of the Plant-Pathogenic Fungus Colletotrichum lupini.</title>
        <authorList>
            <person name="Baroncelli R."/>
            <person name="Pensec F."/>
            <person name="Da Lio D."/>
            <person name="Boufleur T."/>
            <person name="Vicente I."/>
            <person name="Sarrocco S."/>
            <person name="Picot A."/>
            <person name="Baraldi E."/>
            <person name="Sukno S."/>
            <person name="Thon M."/>
            <person name="Le Floch G."/>
        </authorList>
    </citation>
    <scope>NUCLEOTIDE SEQUENCE</scope>
    <source>
        <strain evidence="2">IMI 504893</strain>
    </source>
</reference>
<dbReference type="GeneID" id="73335373"/>
<feature type="region of interest" description="Disordered" evidence="1">
    <location>
        <begin position="338"/>
        <end position="358"/>
    </location>
</feature>
<dbReference type="KEGG" id="clup:CLUP02_01322"/>
<feature type="region of interest" description="Disordered" evidence="1">
    <location>
        <begin position="269"/>
        <end position="288"/>
    </location>
</feature>
<name>A0A9Q8SCH5_9PEZI</name>
<evidence type="ECO:0000256" key="1">
    <source>
        <dbReference type="SAM" id="MobiDB-lite"/>
    </source>
</evidence>
<evidence type="ECO:0000313" key="3">
    <source>
        <dbReference type="Proteomes" id="UP000830671"/>
    </source>
</evidence>
<feature type="compositionally biased region" description="Basic residues" evidence="1">
    <location>
        <begin position="269"/>
        <end position="281"/>
    </location>
</feature>
<dbReference type="EMBL" id="CP019471">
    <property type="protein sequence ID" value="UQC74670.1"/>
    <property type="molecule type" value="Genomic_DNA"/>
</dbReference>
<gene>
    <name evidence="2" type="ORF">CLUP02_01322</name>
</gene>
<keyword evidence="3" id="KW-1185">Reference proteome</keyword>
<sequence length="358" mass="39826">MQFKYNRRGTRPKHTTFKEWLGWCRTPTTMVLLPEAPPILYVSRNASQDPSCGEAFLQNDEPIPDSQGPANRPISRYGQTGLVFPVTTHCENLYTDTCLTRWPDLVSIALFKTLIGDRRLNRWAQSAGISNTRIPRPTTASIHDTTPIPRYHDATMFVHWQHSHSPQVQRDARVIANAGQFAKCTRHRLSSSSSSTAGGSIECLCSYLLLLADDFQRGVPPTATRAHIPARVVEHGNQLKAETNDAAQPKPAGGPDRLLRTGCHTSKARLQTHHTSHRHPGLHAPRGSRLSQCQVLASGGEEFPPGLRSQAVGRAKLFVVERRVYSICPFYQPRTHQPIAESSAQNPKHHKCQKAPAE</sequence>
<protein>
    <submittedName>
        <fullName evidence="2">Uncharacterized protein</fullName>
    </submittedName>
</protein>
<accession>A0A9Q8SCH5</accession>
<proteinExistence type="predicted"/>
<feature type="compositionally biased region" description="Basic residues" evidence="1">
    <location>
        <begin position="347"/>
        <end position="358"/>
    </location>
</feature>
<dbReference type="Proteomes" id="UP000830671">
    <property type="component" value="Chromosome 1"/>
</dbReference>
<organism evidence="2 3">
    <name type="scientific">Colletotrichum lupini</name>
    <dbReference type="NCBI Taxonomy" id="145971"/>
    <lineage>
        <taxon>Eukaryota</taxon>
        <taxon>Fungi</taxon>
        <taxon>Dikarya</taxon>
        <taxon>Ascomycota</taxon>
        <taxon>Pezizomycotina</taxon>
        <taxon>Sordariomycetes</taxon>
        <taxon>Hypocreomycetidae</taxon>
        <taxon>Glomerellales</taxon>
        <taxon>Glomerellaceae</taxon>
        <taxon>Colletotrichum</taxon>
        <taxon>Colletotrichum acutatum species complex</taxon>
    </lineage>
</organism>
<dbReference type="RefSeq" id="XP_049136320.1">
    <property type="nucleotide sequence ID" value="XM_049280363.1"/>
</dbReference>
<evidence type="ECO:0000313" key="2">
    <source>
        <dbReference type="EMBL" id="UQC74670.1"/>
    </source>
</evidence>